<reference evidence="3" key="2">
    <citation type="journal article" date="2023" name="Infect Dis Poverty">
        <title>Chromosome-scale genome of the human blood fluke Schistosoma mekongi and its implications for public health.</title>
        <authorList>
            <person name="Zhou M."/>
            <person name="Xu L."/>
            <person name="Xu D."/>
            <person name="Chen W."/>
            <person name="Khan J."/>
            <person name="Hu Y."/>
            <person name="Huang H."/>
            <person name="Wei H."/>
            <person name="Zhang Y."/>
            <person name="Chusongsang P."/>
            <person name="Tanasarnprasert K."/>
            <person name="Hu X."/>
            <person name="Limpanont Y."/>
            <person name="Lv Z."/>
        </authorList>
    </citation>
    <scope>NUCLEOTIDE SEQUENCE</scope>
    <source>
        <strain evidence="3">LV_2022a</strain>
    </source>
</reference>
<dbReference type="GO" id="GO:0070475">
    <property type="term" value="P:rRNA base methylation"/>
    <property type="evidence" value="ECO:0007669"/>
    <property type="project" value="TreeGrafter"/>
</dbReference>
<evidence type="ECO:0000313" key="4">
    <source>
        <dbReference type="Proteomes" id="UP001292079"/>
    </source>
</evidence>
<sequence>MALNKYMHQRNIYKQRKPNFKELAAQFDFFDAVAVKDECGRVMLDFRTPSHLAALSKALLMKDFGLNVNFPSDRLIPTVPLRLNYILWLEDLIKGLQQFPGPINILDIGVGASCIYPLLGSKKNSWRFFGTESDVRNFSLAKENVNNNDLNESIKLFHISQNVSSLDAVFGVTAHNEVGTAAYIHAVMANPPFFSDASDAVGSNTCRSLKRPLPKTTSSAARHESQTTGGEVYFCMRLIRDSVRYSTRVGVFTIMLGKKSSVSSVRRILHKFKITQVSVYEMCQGRIMRWGVAWTFLPNFQFPESDFRRLRKLERPPLILQLPNSITCLPDNTVDALLNWLRCEFKQLGMKVLDQKNRAELGGVHLNITATVNTWTHTRRKRREAQRLLMAKQSDTTCNENSTNSKCVFNEESIKCGLDIDTTSPKNSLKRIHNNSFEADHSSGSIITQEISGAELNTSTEKVVNPPKRTRASLHDEVCEEGEDAWFDENDECEYAPTNKNNPCPNNELPCSLVDSCSHVIQANVFVEYLNTDSFNKETSSKSSPCLLPCGINDDDEVMPSDSIECERTSTKIRNDKGGNDCNETVDYDDDVILLKEDHGPLVIKIAWISGTCREAANQILFYLKNRLK</sequence>
<dbReference type="EMBL" id="JALJAT010000003">
    <property type="protein sequence ID" value="KAK4471396.1"/>
    <property type="molecule type" value="Genomic_DNA"/>
</dbReference>
<accession>A0AAE1ZBU1</accession>
<name>A0AAE1ZBU1_SCHME</name>
<dbReference type="InterPro" id="IPR029063">
    <property type="entry name" value="SAM-dependent_MTases_sf"/>
</dbReference>
<keyword evidence="1" id="KW-0489">Methyltransferase</keyword>
<dbReference type="GO" id="GO:0005634">
    <property type="term" value="C:nucleus"/>
    <property type="evidence" value="ECO:0007669"/>
    <property type="project" value="TreeGrafter"/>
</dbReference>
<evidence type="ECO:0008006" key="5">
    <source>
        <dbReference type="Google" id="ProtNLM"/>
    </source>
</evidence>
<dbReference type="PANTHER" id="PTHR13393:SF0">
    <property type="entry name" value="RNA N6-ADENOSINE-METHYLTRANSFERASE METTL16"/>
    <property type="match status" value="1"/>
</dbReference>
<organism evidence="3 4">
    <name type="scientific">Schistosoma mekongi</name>
    <name type="common">Parasitic worm</name>
    <dbReference type="NCBI Taxonomy" id="38744"/>
    <lineage>
        <taxon>Eukaryota</taxon>
        <taxon>Metazoa</taxon>
        <taxon>Spiralia</taxon>
        <taxon>Lophotrochozoa</taxon>
        <taxon>Platyhelminthes</taxon>
        <taxon>Trematoda</taxon>
        <taxon>Digenea</taxon>
        <taxon>Strigeidida</taxon>
        <taxon>Schistosomatoidea</taxon>
        <taxon>Schistosomatidae</taxon>
        <taxon>Schistosoma</taxon>
    </lineage>
</organism>
<dbReference type="SUPFAM" id="SSF53335">
    <property type="entry name" value="S-adenosyl-L-methionine-dependent methyltransferases"/>
    <property type="match status" value="1"/>
</dbReference>
<keyword evidence="4" id="KW-1185">Reference proteome</keyword>
<dbReference type="PANTHER" id="PTHR13393">
    <property type="entry name" value="SAM-DEPENDENT METHYLTRANSFERASE"/>
    <property type="match status" value="1"/>
</dbReference>
<proteinExistence type="predicted"/>
<evidence type="ECO:0000256" key="1">
    <source>
        <dbReference type="ARBA" id="ARBA00022603"/>
    </source>
</evidence>
<dbReference type="GO" id="GO:0008168">
    <property type="term" value="F:methyltransferase activity"/>
    <property type="evidence" value="ECO:0007669"/>
    <property type="project" value="UniProtKB-KW"/>
</dbReference>
<evidence type="ECO:0000313" key="3">
    <source>
        <dbReference type="EMBL" id="KAK4471396.1"/>
    </source>
</evidence>
<dbReference type="AlphaFoldDB" id="A0AAE1ZBU1"/>
<evidence type="ECO:0000256" key="2">
    <source>
        <dbReference type="ARBA" id="ARBA00022679"/>
    </source>
</evidence>
<reference evidence="3" key="1">
    <citation type="submission" date="2022-04" db="EMBL/GenBank/DDBJ databases">
        <authorList>
            <person name="Xu L."/>
            <person name="Lv Z."/>
        </authorList>
    </citation>
    <scope>NUCLEOTIDE SEQUENCE</scope>
    <source>
        <strain evidence="3">LV_2022a</strain>
    </source>
</reference>
<gene>
    <name evidence="3" type="ORF">MN116_004828</name>
</gene>
<keyword evidence="2" id="KW-0808">Transferase</keyword>
<protein>
    <recommendedName>
        <fullName evidence="5">U6 small nuclear RNA (adenine-(43)-N(6))-methyltransferase</fullName>
    </recommendedName>
</protein>
<dbReference type="Proteomes" id="UP001292079">
    <property type="component" value="Unassembled WGS sequence"/>
</dbReference>
<comment type="caution">
    <text evidence="3">The sequence shown here is derived from an EMBL/GenBank/DDBJ whole genome shotgun (WGS) entry which is preliminary data.</text>
</comment>
<dbReference type="Pfam" id="PF05971">
    <property type="entry name" value="Methyltransf_10"/>
    <property type="match status" value="1"/>
</dbReference>
<dbReference type="InterPro" id="IPR010286">
    <property type="entry name" value="METTL16/RlmF"/>
</dbReference>
<dbReference type="Gene3D" id="3.40.50.150">
    <property type="entry name" value="Vaccinia Virus protein VP39"/>
    <property type="match status" value="1"/>
</dbReference>